<feature type="transmembrane region" description="Helical" evidence="1">
    <location>
        <begin position="88"/>
        <end position="111"/>
    </location>
</feature>
<name>A0ABY5MSG0_9SPHN</name>
<dbReference type="EMBL" id="CP097253">
    <property type="protein sequence ID" value="UUR06982.1"/>
    <property type="molecule type" value="Genomic_DNA"/>
</dbReference>
<gene>
    <name evidence="2" type="ORF">M1K48_08435</name>
</gene>
<dbReference type="Proteomes" id="UP000831921">
    <property type="component" value="Chromosome"/>
</dbReference>
<keyword evidence="3" id="KW-1185">Reference proteome</keyword>
<evidence type="ECO:0000313" key="3">
    <source>
        <dbReference type="Proteomes" id="UP000831921"/>
    </source>
</evidence>
<sequence>MDEDETPQVTEADRLLYDWFKHLTSLSLLAIGGALSLSQAGGAKVDPIPLGIIVIALGVAGACSFSGADQLVRAAAEGKPVPRTARLLGRAAPGFLGMGVGAFMAVFIGGLSGG</sequence>
<evidence type="ECO:0000256" key="1">
    <source>
        <dbReference type="SAM" id="Phobius"/>
    </source>
</evidence>
<keyword evidence="1" id="KW-0472">Membrane</keyword>
<accession>A0ABY5MSG0</accession>
<organism evidence="2 3">
    <name type="scientific">Sphingomonas glaciei</name>
    <dbReference type="NCBI Taxonomy" id="2938948"/>
    <lineage>
        <taxon>Bacteria</taxon>
        <taxon>Pseudomonadati</taxon>
        <taxon>Pseudomonadota</taxon>
        <taxon>Alphaproteobacteria</taxon>
        <taxon>Sphingomonadales</taxon>
        <taxon>Sphingomonadaceae</taxon>
        <taxon>Sphingomonas</taxon>
    </lineage>
</organism>
<dbReference type="RefSeq" id="WP_249454354.1">
    <property type="nucleotide sequence ID" value="NZ_CP097253.1"/>
</dbReference>
<reference evidence="2 3" key="1">
    <citation type="submission" date="2022-05" db="EMBL/GenBank/DDBJ databases">
        <title>S8-45 Sphingomonas ultraviolaceadurans.</title>
        <authorList>
            <person name="Liu Y."/>
        </authorList>
    </citation>
    <scope>NUCLEOTIDE SEQUENCE [LARGE SCALE GENOMIC DNA]</scope>
    <source>
        <strain evidence="2 3">S8-45</strain>
    </source>
</reference>
<proteinExistence type="predicted"/>
<evidence type="ECO:0000313" key="2">
    <source>
        <dbReference type="EMBL" id="UUR06982.1"/>
    </source>
</evidence>
<keyword evidence="1" id="KW-0812">Transmembrane</keyword>
<protein>
    <submittedName>
        <fullName evidence="2">Uncharacterized protein</fullName>
    </submittedName>
</protein>
<feature type="transmembrane region" description="Helical" evidence="1">
    <location>
        <begin position="50"/>
        <end position="68"/>
    </location>
</feature>
<keyword evidence="1" id="KW-1133">Transmembrane helix</keyword>